<name>A0A1B2IYE9_9LACO</name>
<dbReference type="InterPro" id="IPR042070">
    <property type="entry name" value="PucR_C-HTH_sf"/>
</dbReference>
<dbReference type="InterPro" id="IPR025736">
    <property type="entry name" value="PucR_C-HTH_dom"/>
</dbReference>
<dbReference type="Proteomes" id="UP000093267">
    <property type="component" value="Chromosome"/>
</dbReference>
<accession>A0A1B2IYE9</accession>
<dbReference type="RefSeq" id="WP_065902309.1">
    <property type="nucleotide sequence ID" value="NZ_CP014912.1"/>
</dbReference>
<gene>
    <name evidence="2" type="ORF">AYR63_07730</name>
</gene>
<feature type="domain" description="PucR C-terminal helix-turn-helix" evidence="1">
    <location>
        <begin position="409"/>
        <end position="464"/>
    </location>
</feature>
<dbReference type="EMBL" id="CP014924">
    <property type="protein sequence ID" value="ANZ67030.1"/>
    <property type="molecule type" value="Genomic_DNA"/>
</dbReference>
<dbReference type="OrthoDB" id="9792148at2"/>
<reference evidence="2 3" key="1">
    <citation type="submission" date="2016-03" db="EMBL/GenBank/DDBJ databases">
        <title>Pediococcus and Lactobacillus from brewery environment - whole genome sequencing and assembly.</title>
        <authorList>
            <person name="Behr J."/>
            <person name="Geissler A.J."/>
            <person name="Vogel R.F."/>
        </authorList>
    </citation>
    <scope>NUCLEOTIDE SEQUENCE [LARGE SCALE GENOMIC DNA]</scope>
    <source>
        <strain evidence="2 3">TMW 1.1995</strain>
    </source>
</reference>
<dbReference type="Gene3D" id="1.10.10.2840">
    <property type="entry name" value="PucR C-terminal helix-turn-helix domain"/>
    <property type="match status" value="1"/>
</dbReference>
<protein>
    <recommendedName>
        <fullName evidence="1">PucR C-terminal helix-turn-helix domain-containing protein</fullName>
    </recommendedName>
</protein>
<evidence type="ECO:0000313" key="2">
    <source>
        <dbReference type="EMBL" id="ANZ67030.1"/>
    </source>
</evidence>
<dbReference type="Pfam" id="PF13556">
    <property type="entry name" value="HTH_30"/>
    <property type="match status" value="1"/>
</dbReference>
<dbReference type="PANTHER" id="PTHR33744">
    <property type="entry name" value="CARBOHYDRATE DIACID REGULATOR"/>
    <property type="match status" value="1"/>
</dbReference>
<proteinExistence type="predicted"/>
<evidence type="ECO:0000259" key="1">
    <source>
        <dbReference type="Pfam" id="PF13556"/>
    </source>
</evidence>
<keyword evidence="3" id="KW-1185">Reference proteome</keyword>
<dbReference type="InterPro" id="IPR051448">
    <property type="entry name" value="CdaR-like_regulators"/>
</dbReference>
<sequence length="491" mass="55372">MRINDLIASLGNPTIKFKNPALLTTNFFDADLDISQSCLTLHTINNDTPCYLRLVQDGNTGPDNTLYLDLPYALTTLKDKVQGALQWDYVASQTFESIQSDVTDQLPIQNYLDVFARHLDQSLILFDRHDELVISSTYGSLGRLSTQAVIHRLLPTLADITGSLIFNDTTNTQLAAITIKPGFTFATPLADRKQAAYTFGLLRRIGTVLVHEIETLAAPADKLATNLPAAYFSNTLLDLIHSQTINADTLKDWRLDPKVSAYIIRITFAMPPESLMVTDFLRVLTPLLGDLRYCIENTSLILICSTGQPLNTMKATLATLYQYAQKYDFSITISAPFNTIEQASVAYQQCVSTQAYAVTVPLPDRILFFQDVALLELVDQVKGRVNLTDYVHPDLQYLMAYDDDHHTDYLNTLHFYLYDDLNTKRAAADLHIHPNTLLYRIGKIKTLLNYDFSFGKQNLDYRMGFLILYSQNKVRLPRSRRTPAEDPATTI</sequence>
<evidence type="ECO:0000313" key="3">
    <source>
        <dbReference type="Proteomes" id="UP000093267"/>
    </source>
</evidence>
<dbReference type="AlphaFoldDB" id="A0A1B2IYE9"/>
<organism evidence="2 3">
    <name type="scientific">Secundilactobacillus paracollinoides</name>
    <dbReference type="NCBI Taxonomy" id="240427"/>
    <lineage>
        <taxon>Bacteria</taxon>
        <taxon>Bacillati</taxon>
        <taxon>Bacillota</taxon>
        <taxon>Bacilli</taxon>
        <taxon>Lactobacillales</taxon>
        <taxon>Lactobacillaceae</taxon>
        <taxon>Secundilactobacillus</taxon>
    </lineage>
</organism>